<evidence type="ECO:0000313" key="5">
    <source>
        <dbReference type="Proteomes" id="UP001229025"/>
    </source>
</evidence>
<dbReference type="Pfam" id="PF04353">
    <property type="entry name" value="Rsd_AlgQ"/>
    <property type="match status" value="1"/>
</dbReference>
<keyword evidence="2 3" id="KW-0804">Transcription</keyword>
<comment type="similarity">
    <text evidence="3">Belongs to the Rsd/AlgQ family.</text>
</comment>
<comment type="caution">
    <text evidence="4">The sequence shown here is derived from an EMBL/GenBank/DDBJ whole genome shotgun (WGS) entry which is preliminary data.</text>
</comment>
<sequence>MLEECTTAAERFRGVHQLVDRWLDQRREMLVCFMDLHEACVNDLEQLEMTRVNRFIELLMDYISAGHFEVYPQLKEEGRVFEDTAALAVCEQLMQRLEPSTELVLSFDEDFSSPTRCQHYRARLPEWLARLQQGLTERFALEDQLIQRLHAVHEPMAQSAPSGQSVS</sequence>
<dbReference type="Gene3D" id="1.20.120.1370">
    <property type="entry name" value="Regulator of RNA polymerase sigma(70) subunit, domain 4"/>
    <property type="match status" value="1"/>
</dbReference>
<dbReference type="PIRSF" id="PIRSF016548">
    <property type="entry name" value="Rsd_AlgQ"/>
    <property type="match status" value="1"/>
</dbReference>
<dbReference type="EMBL" id="JASCSA010000004">
    <property type="protein sequence ID" value="MDI5884082.1"/>
    <property type="molecule type" value="Genomic_DNA"/>
</dbReference>
<evidence type="ECO:0000313" key="4">
    <source>
        <dbReference type="EMBL" id="MDI5884082.1"/>
    </source>
</evidence>
<protein>
    <submittedName>
        <fullName evidence="4">Sigma D regulator</fullName>
    </submittedName>
</protein>
<evidence type="ECO:0000256" key="1">
    <source>
        <dbReference type="ARBA" id="ARBA00023015"/>
    </source>
</evidence>
<keyword evidence="5" id="KW-1185">Reference proteome</keyword>
<dbReference type="GeneID" id="97327321"/>
<dbReference type="Proteomes" id="UP001229025">
    <property type="component" value="Unassembled WGS sequence"/>
</dbReference>
<dbReference type="InterPro" id="IPR038309">
    <property type="entry name" value="Rsd/AlgQ_sf"/>
</dbReference>
<gene>
    <name evidence="4" type="primary">rsd</name>
    <name evidence="4" type="ORF">QLT01_06910</name>
</gene>
<organism evidence="4 5">
    <name type="scientific">Cobetia amphilecti</name>
    <dbReference type="NCBI Taxonomy" id="1055104"/>
    <lineage>
        <taxon>Bacteria</taxon>
        <taxon>Pseudomonadati</taxon>
        <taxon>Pseudomonadota</taxon>
        <taxon>Gammaproteobacteria</taxon>
        <taxon>Oceanospirillales</taxon>
        <taxon>Halomonadaceae</taxon>
        <taxon>Cobetia</taxon>
    </lineage>
</organism>
<dbReference type="InterPro" id="IPR007448">
    <property type="entry name" value="Sigma70_reg_Rsd_AlgQ"/>
</dbReference>
<accession>A0ABT6UN04</accession>
<proteinExistence type="inferred from homology"/>
<reference evidence="5" key="1">
    <citation type="submission" date="2023-07" db="EMBL/GenBank/DDBJ databases">
        <title>Genome-based characterization of strain KMM 296 and proposal for reclassification of Cobetia litoralis and Cobetia pacifica, and emended description of the species Cobetia amphilecti and Cobetia marina.</title>
        <authorList>
            <person name="Balabanova L."/>
            <person name="Nedashkovskaya O."/>
        </authorList>
    </citation>
    <scope>NUCLEOTIDE SEQUENCE [LARGE SCALE GENOMIC DNA]</scope>
    <source>
        <strain evidence="5">NRIC 0815</strain>
    </source>
</reference>
<keyword evidence="1 3" id="KW-0805">Transcription regulation</keyword>
<evidence type="ECO:0000256" key="2">
    <source>
        <dbReference type="ARBA" id="ARBA00023163"/>
    </source>
</evidence>
<dbReference type="NCBIfam" id="NF008723">
    <property type="entry name" value="PRK11718.1"/>
    <property type="match status" value="1"/>
</dbReference>
<dbReference type="RefSeq" id="WP_043331434.1">
    <property type="nucleotide sequence ID" value="NZ_CANLSP010000004.1"/>
</dbReference>
<evidence type="ECO:0000256" key="3">
    <source>
        <dbReference type="RuleBase" id="RU004409"/>
    </source>
</evidence>
<name>A0ABT6UN04_9GAMM</name>